<evidence type="ECO:0000313" key="3">
    <source>
        <dbReference type="Proteomes" id="UP000317940"/>
    </source>
</evidence>
<organism evidence="2 3">
    <name type="scientific">Kitasatospora viridis</name>
    <dbReference type="NCBI Taxonomy" id="281105"/>
    <lineage>
        <taxon>Bacteria</taxon>
        <taxon>Bacillati</taxon>
        <taxon>Actinomycetota</taxon>
        <taxon>Actinomycetes</taxon>
        <taxon>Kitasatosporales</taxon>
        <taxon>Streptomycetaceae</taxon>
        <taxon>Kitasatospora</taxon>
    </lineage>
</organism>
<proteinExistence type="predicted"/>
<dbReference type="AlphaFoldDB" id="A0A561UN13"/>
<accession>A0A561UN13</accession>
<dbReference type="Proteomes" id="UP000317940">
    <property type="component" value="Unassembled WGS sequence"/>
</dbReference>
<evidence type="ECO:0000256" key="1">
    <source>
        <dbReference type="SAM" id="MobiDB-lite"/>
    </source>
</evidence>
<feature type="region of interest" description="Disordered" evidence="1">
    <location>
        <begin position="1"/>
        <end position="33"/>
    </location>
</feature>
<keyword evidence="3" id="KW-1185">Reference proteome</keyword>
<evidence type="ECO:0000313" key="2">
    <source>
        <dbReference type="EMBL" id="TWG00737.1"/>
    </source>
</evidence>
<dbReference type="EMBL" id="VIWT01000001">
    <property type="protein sequence ID" value="TWG00737.1"/>
    <property type="molecule type" value="Genomic_DNA"/>
</dbReference>
<reference evidence="2 3" key="1">
    <citation type="submission" date="2019-06" db="EMBL/GenBank/DDBJ databases">
        <title>Sequencing the genomes of 1000 actinobacteria strains.</title>
        <authorList>
            <person name="Klenk H.-P."/>
        </authorList>
    </citation>
    <scope>NUCLEOTIDE SEQUENCE [LARGE SCALE GENOMIC DNA]</scope>
    <source>
        <strain evidence="2 3">DSM 44826</strain>
    </source>
</reference>
<name>A0A561UN13_9ACTN</name>
<sequence>MEPFPQHPPYEQGLLDVGDGNRIHDSGHAGSPTMRETVMAAVARFGAERAGR</sequence>
<protein>
    <submittedName>
        <fullName evidence="2">Uncharacterized protein</fullName>
    </submittedName>
</protein>
<gene>
    <name evidence="2" type="ORF">FHX73_114617</name>
</gene>
<comment type="caution">
    <text evidence="2">The sequence shown here is derived from an EMBL/GenBank/DDBJ whole genome shotgun (WGS) entry which is preliminary data.</text>
</comment>
<dbReference type="RefSeq" id="WP_170305004.1">
    <property type="nucleotide sequence ID" value="NZ_BAAAMZ010000003.1"/>
</dbReference>